<dbReference type="EMBL" id="WJXW01000012">
    <property type="protein sequence ID" value="KAF9731254.1"/>
    <property type="molecule type" value="Genomic_DNA"/>
</dbReference>
<evidence type="ECO:0000256" key="9">
    <source>
        <dbReference type="ARBA" id="ARBA00023306"/>
    </source>
</evidence>
<evidence type="ECO:0008006" key="13">
    <source>
        <dbReference type="Google" id="ProtNLM"/>
    </source>
</evidence>
<dbReference type="PANTHER" id="PTHR31570:SF1">
    <property type="entry name" value="HAUS AUGMIN-LIKE COMPLEX SUBUNIT 1"/>
    <property type="match status" value="1"/>
</dbReference>
<feature type="coiled-coil region" evidence="10">
    <location>
        <begin position="202"/>
        <end position="295"/>
    </location>
</feature>
<evidence type="ECO:0000256" key="1">
    <source>
        <dbReference type="ARBA" id="ARBA00004186"/>
    </source>
</evidence>
<evidence type="ECO:0000256" key="6">
    <source>
        <dbReference type="ARBA" id="ARBA00022776"/>
    </source>
</evidence>
<evidence type="ECO:0000256" key="3">
    <source>
        <dbReference type="ARBA" id="ARBA00022490"/>
    </source>
</evidence>
<feature type="coiled-coil region" evidence="10">
    <location>
        <begin position="47"/>
        <end position="77"/>
    </location>
</feature>
<accession>A0A9P6GBM4</accession>
<dbReference type="GO" id="GO:0005819">
    <property type="term" value="C:spindle"/>
    <property type="evidence" value="ECO:0007669"/>
    <property type="project" value="UniProtKB-SubCell"/>
</dbReference>
<evidence type="ECO:0000256" key="10">
    <source>
        <dbReference type="SAM" id="Coils"/>
    </source>
</evidence>
<keyword evidence="5" id="KW-0493">Microtubule</keyword>
<evidence type="ECO:0000256" key="4">
    <source>
        <dbReference type="ARBA" id="ARBA00022618"/>
    </source>
</evidence>
<evidence type="ECO:0000313" key="12">
    <source>
        <dbReference type="Proteomes" id="UP000756921"/>
    </source>
</evidence>
<dbReference type="InterPro" id="IPR026243">
    <property type="entry name" value="HAUS1"/>
</dbReference>
<keyword evidence="7 10" id="KW-0175">Coiled coil</keyword>
<dbReference type="Pfam" id="PF25762">
    <property type="entry name" value="HAUS1"/>
    <property type="match status" value="1"/>
</dbReference>
<keyword evidence="8" id="KW-0206">Cytoskeleton</keyword>
<evidence type="ECO:0000256" key="2">
    <source>
        <dbReference type="ARBA" id="ARBA00005479"/>
    </source>
</evidence>
<dbReference type="Proteomes" id="UP000756921">
    <property type="component" value="Unassembled WGS sequence"/>
</dbReference>
<evidence type="ECO:0000256" key="7">
    <source>
        <dbReference type="ARBA" id="ARBA00023054"/>
    </source>
</evidence>
<dbReference type="OrthoDB" id="5372507at2759"/>
<keyword evidence="3" id="KW-0963">Cytoplasm</keyword>
<dbReference type="AlphaFoldDB" id="A0A9P6GBM4"/>
<keyword evidence="9" id="KW-0131">Cell cycle</keyword>
<keyword evidence="6" id="KW-0498">Mitosis</keyword>
<comment type="subcellular location">
    <subcellularLocation>
        <location evidence="1">Cytoplasm</location>
        <location evidence="1">Cytoskeleton</location>
        <location evidence="1">Spindle</location>
    </subcellularLocation>
</comment>
<dbReference type="GO" id="GO:0005874">
    <property type="term" value="C:microtubule"/>
    <property type="evidence" value="ECO:0007669"/>
    <property type="project" value="UniProtKB-KW"/>
</dbReference>
<comment type="similarity">
    <text evidence="2">Belongs to the HAUS1 family.</text>
</comment>
<keyword evidence="12" id="KW-1185">Reference proteome</keyword>
<keyword evidence="4" id="KW-0132">Cell division</keyword>
<dbReference type="PANTHER" id="PTHR31570">
    <property type="entry name" value="HAUS AUGMIN-LIKE COMPLEX SUBUNIT 1"/>
    <property type="match status" value="1"/>
</dbReference>
<dbReference type="GO" id="GO:0070652">
    <property type="term" value="C:HAUS complex"/>
    <property type="evidence" value="ECO:0007669"/>
    <property type="project" value="InterPro"/>
</dbReference>
<evidence type="ECO:0000256" key="5">
    <source>
        <dbReference type="ARBA" id="ARBA00022701"/>
    </source>
</evidence>
<dbReference type="GO" id="GO:0051301">
    <property type="term" value="P:cell division"/>
    <property type="evidence" value="ECO:0007669"/>
    <property type="project" value="UniProtKB-KW"/>
</dbReference>
<dbReference type="GO" id="GO:0005829">
    <property type="term" value="C:cytosol"/>
    <property type="evidence" value="ECO:0007669"/>
    <property type="project" value="TreeGrafter"/>
</dbReference>
<evidence type="ECO:0000313" key="11">
    <source>
        <dbReference type="EMBL" id="KAF9731254.1"/>
    </source>
</evidence>
<dbReference type="GO" id="GO:0051225">
    <property type="term" value="P:spindle assembly"/>
    <property type="evidence" value="ECO:0007669"/>
    <property type="project" value="InterPro"/>
</dbReference>
<sequence>MDNLTPQDLFSPSKARQQRAQAADWAQIDSWLSYKYAGRTVPTFERNEETLKVLRELSSANERADEERIIMERLEREACKELEADEADRRQGFRDPENVKILEAVEAHLTTEGSDALRALASTAVALDTTSANPETLAHALVAHTSMSQTLANNIEHVRTLQRYLDKQHTLLRSQLNELQSNPAFSAPPSLQRQTTEQARQTKHLRTKIREYEDRLASLEYQQAKTAATPASKGVSSAEAIADMLEQQTSLSALRQRVEGLEKEVDVFAGLPADREAARKEVGKLEIELDNVRRRRDALFEGLVG</sequence>
<proteinExistence type="inferred from homology"/>
<comment type="caution">
    <text evidence="11">The sequence shown here is derived from an EMBL/GenBank/DDBJ whole genome shotgun (WGS) entry which is preliminary data.</text>
</comment>
<protein>
    <recommendedName>
        <fullName evidence="13">HAUS augmin-like complex subunit 1</fullName>
    </recommendedName>
</protein>
<reference evidence="11" key="1">
    <citation type="journal article" date="2020" name="Mol. Plant Microbe Interact.">
        <title>Genome Sequence of the Biocontrol Agent Coniothyrium minitans strain Conio (IMI 134523).</title>
        <authorList>
            <person name="Patel D."/>
            <person name="Shittu T.A."/>
            <person name="Baroncelli R."/>
            <person name="Muthumeenakshi S."/>
            <person name="Osborne T.H."/>
            <person name="Janganan T.K."/>
            <person name="Sreenivasaprasad S."/>
        </authorList>
    </citation>
    <scope>NUCLEOTIDE SEQUENCE</scope>
    <source>
        <strain evidence="11">Conio</strain>
    </source>
</reference>
<gene>
    <name evidence="11" type="ORF">PMIN01_10271</name>
</gene>
<evidence type="ECO:0000256" key="8">
    <source>
        <dbReference type="ARBA" id="ARBA00023212"/>
    </source>
</evidence>
<name>A0A9P6GBM4_9PLEO</name>
<organism evidence="11 12">
    <name type="scientific">Paraphaeosphaeria minitans</name>
    <dbReference type="NCBI Taxonomy" id="565426"/>
    <lineage>
        <taxon>Eukaryota</taxon>
        <taxon>Fungi</taxon>
        <taxon>Dikarya</taxon>
        <taxon>Ascomycota</taxon>
        <taxon>Pezizomycotina</taxon>
        <taxon>Dothideomycetes</taxon>
        <taxon>Pleosporomycetidae</taxon>
        <taxon>Pleosporales</taxon>
        <taxon>Massarineae</taxon>
        <taxon>Didymosphaeriaceae</taxon>
        <taxon>Paraphaeosphaeria</taxon>
    </lineage>
</organism>